<dbReference type="Proteomes" id="UP000051326">
    <property type="component" value="Unassembled WGS sequence"/>
</dbReference>
<dbReference type="EMBL" id="CYSR01000002">
    <property type="protein sequence ID" value="CUH98230.1"/>
    <property type="molecule type" value="Genomic_DNA"/>
</dbReference>
<evidence type="ECO:0000259" key="1">
    <source>
        <dbReference type="PROSITE" id="PS51186"/>
    </source>
</evidence>
<reference evidence="2 3" key="1">
    <citation type="submission" date="2015-09" db="EMBL/GenBank/DDBJ databases">
        <authorList>
            <consortium name="Swine Surveillance"/>
        </authorList>
    </citation>
    <scope>NUCLEOTIDE SEQUENCE [LARGE SCALE GENOMIC DNA]</scope>
    <source>
        <strain evidence="2 3">CECT 8399</strain>
    </source>
</reference>
<dbReference type="RefSeq" id="WP_058284460.1">
    <property type="nucleotide sequence ID" value="NZ_CP081058.1"/>
</dbReference>
<dbReference type="AlphaFoldDB" id="A0A0P1HKD1"/>
<accession>A0A0P1HKD1</accession>
<gene>
    <name evidence="2" type="primary">yafP</name>
    <name evidence="2" type="ORF">PHA8399_00343</name>
</gene>
<feature type="domain" description="N-acetyltransferase" evidence="1">
    <location>
        <begin position="16"/>
        <end position="171"/>
    </location>
</feature>
<keyword evidence="2" id="KW-0012">Acyltransferase</keyword>
<dbReference type="Pfam" id="PF13673">
    <property type="entry name" value="Acetyltransf_10"/>
    <property type="match status" value="1"/>
</dbReference>
<dbReference type="InterPro" id="IPR052564">
    <property type="entry name" value="N-acetyltrans/Recomb-assoc"/>
</dbReference>
<dbReference type="GO" id="GO:0016747">
    <property type="term" value="F:acyltransferase activity, transferring groups other than amino-acyl groups"/>
    <property type="evidence" value="ECO:0007669"/>
    <property type="project" value="InterPro"/>
</dbReference>
<name>A0A0P1HKD1_9RHOB</name>
<dbReference type="EC" id="2.3.1.-" evidence="2"/>
<evidence type="ECO:0000313" key="2">
    <source>
        <dbReference type="EMBL" id="CUH98230.1"/>
    </source>
</evidence>
<dbReference type="Gene3D" id="3.40.630.30">
    <property type="match status" value="1"/>
</dbReference>
<evidence type="ECO:0000313" key="3">
    <source>
        <dbReference type="Proteomes" id="UP000051326"/>
    </source>
</evidence>
<dbReference type="STRING" id="1396826.PHA8399_00343"/>
<organism evidence="2 3">
    <name type="scientific">Leisingera aquaemixtae</name>
    <dbReference type="NCBI Taxonomy" id="1396826"/>
    <lineage>
        <taxon>Bacteria</taxon>
        <taxon>Pseudomonadati</taxon>
        <taxon>Pseudomonadota</taxon>
        <taxon>Alphaproteobacteria</taxon>
        <taxon>Rhodobacterales</taxon>
        <taxon>Roseobacteraceae</taxon>
        <taxon>Leisingera</taxon>
    </lineage>
</organism>
<dbReference type="PANTHER" id="PTHR43451">
    <property type="entry name" value="ACETYLTRANSFERASE (GNAT) FAMILY PROTEIN"/>
    <property type="match status" value="1"/>
</dbReference>
<protein>
    <submittedName>
        <fullName evidence="2">Putative N-acetyltransferase YafP</fullName>
        <ecNumber evidence="2">2.3.1.-</ecNumber>
    </submittedName>
</protein>
<dbReference type="InterPro" id="IPR016181">
    <property type="entry name" value="Acyl_CoA_acyltransferase"/>
</dbReference>
<proteinExistence type="predicted"/>
<keyword evidence="2" id="KW-0808">Transferase</keyword>
<dbReference type="InterPro" id="IPR000182">
    <property type="entry name" value="GNAT_dom"/>
</dbReference>
<dbReference type="SUPFAM" id="SSF55729">
    <property type="entry name" value="Acyl-CoA N-acyltransferases (Nat)"/>
    <property type="match status" value="1"/>
</dbReference>
<dbReference type="PANTHER" id="PTHR43451:SF1">
    <property type="entry name" value="ACETYLTRANSFERASE"/>
    <property type="match status" value="1"/>
</dbReference>
<dbReference type="PROSITE" id="PS51186">
    <property type="entry name" value="GNAT"/>
    <property type="match status" value="1"/>
</dbReference>
<sequence>MKGDAEEGAPRSGGRYKIRQFRADDAEDLAEVFRSAVHGIASRFYTPEQINAWCPGAPPAAAIGQKLSDGRAAWVAVDEKGAPAAFIDLESDGHIDMLFCHPRAAGQGAAAALYGRLETAALRQGLKLLYVEASEAARGFFERQGFAVDRRREFERSGVKLHNYRMVKILG</sequence>